<dbReference type="PANTHER" id="PTHR24567">
    <property type="entry name" value="CRP FAMILY TRANSCRIPTIONAL REGULATORY PROTEIN"/>
    <property type="match status" value="1"/>
</dbReference>
<dbReference type="KEGG" id="thu:AC731_000290"/>
<keyword evidence="2" id="KW-0238">DNA-binding</keyword>
<accession>A0A140ICQ5</accession>
<sequence>MRASVAITVSGLKTACSQCNLVELCLPFGMPDSELSRLDELVGARRKVKRQQNLYRAGDTFEAIYAIRAGSFKTDVLLEDGRDQVTGFQMTGEILGLDGISTETHSCNAVALEDSEVCVIPYAKLEQLSHEVEGLQHQFHKVMSREIVRDHGVMMLLGSMRAEERLAAFLLNMSQRFTARGFSAAEFHLRMTREEIGSYLGLKLETVSRAFSRFQEEGLIAVQQKHIRLLDTAGLRKLIQHQTAGSGR</sequence>
<dbReference type="PROSITE" id="PS51063">
    <property type="entry name" value="HTH_CRP_2"/>
    <property type="match status" value="1"/>
</dbReference>
<evidence type="ECO:0000256" key="3">
    <source>
        <dbReference type="ARBA" id="ARBA00023163"/>
    </source>
</evidence>
<reference evidence="6" key="1">
    <citation type="submission" date="2016-03" db="EMBL/GenBank/DDBJ databases">
        <authorList>
            <person name="Ma C."/>
            <person name="Zhou S."/>
            <person name="Yang G."/>
        </authorList>
    </citation>
    <scope>NUCLEOTIDE SEQUENCE [LARGE SCALE GENOMIC DNA]</scope>
    <source>
        <strain evidence="6">SgZ-1</strain>
    </source>
</reference>
<dbReference type="RefSeq" id="WP_038011455.1">
    <property type="nucleotide sequence ID" value="NZ_CP014646.1"/>
</dbReference>
<dbReference type="InterPro" id="IPR018490">
    <property type="entry name" value="cNMP-bd_dom_sf"/>
</dbReference>
<evidence type="ECO:0000256" key="2">
    <source>
        <dbReference type="ARBA" id="ARBA00023125"/>
    </source>
</evidence>
<dbReference type="InterPro" id="IPR014710">
    <property type="entry name" value="RmlC-like_jellyroll"/>
</dbReference>
<name>A0A140ICQ5_9RHOO</name>
<gene>
    <name evidence="5" type="ORF">AC731_000290</name>
</gene>
<dbReference type="Proteomes" id="UP000036902">
    <property type="component" value="Chromosome"/>
</dbReference>
<dbReference type="CDD" id="cd00038">
    <property type="entry name" value="CAP_ED"/>
    <property type="match status" value="1"/>
</dbReference>
<dbReference type="GO" id="GO:0003677">
    <property type="term" value="F:DNA binding"/>
    <property type="evidence" value="ECO:0007669"/>
    <property type="project" value="UniProtKB-KW"/>
</dbReference>
<protein>
    <submittedName>
        <fullName evidence="5">Transcriptional regulator</fullName>
    </submittedName>
</protein>
<feature type="domain" description="HTH crp-type" evidence="4">
    <location>
        <begin position="160"/>
        <end position="233"/>
    </location>
</feature>
<keyword evidence="3" id="KW-0804">Transcription</keyword>
<dbReference type="NCBIfam" id="NF008365">
    <property type="entry name" value="PRK11161.1"/>
    <property type="match status" value="1"/>
</dbReference>
<dbReference type="SUPFAM" id="SSF46785">
    <property type="entry name" value="Winged helix' DNA-binding domain"/>
    <property type="match status" value="1"/>
</dbReference>
<evidence type="ECO:0000313" key="5">
    <source>
        <dbReference type="EMBL" id="AMO35530.1"/>
    </source>
</evidence>
<dbReference type="Pfam" id="PF00027">
    <property type="entry name" value="cNMP_binding"/>
    <property type="match status" value="1"/>
</dbReference>
<dbReference type="InterPro" id="IPR000595">
    <property type="entry name" value="cNMP-bd_dom"/>
</dbReference>
<dbReference type="FunFam" id="1.10.10.10:FF:000028">
    <property type="entry name" value="Fumarate/nitrate reduction transcriptional regulator Fnr"/>
    <property type="match status" value="1"/>
</dbReference>
<dbReference type="Gene3D" id="1.10.10.10">
    <property type="entry name" value="Winged helix-like DNA-binding domain superfamily/Winged helix DNA-binding domain"/>
    <property type="match status" value="1"/>
</dbReference>
<dbReference type="PRINTS" id="PR00034">
    <property type="entry name" value="HTHCRP"/>
</dbReference>
<dbReference type="GO" id="GO:0005829">
    <property type="term" value="C:cytosol"/>
    <property type="evidence" value="ECO:0007669"/>
    <property type="project" value="TreeGrafter"/>
</dbReference>
<dbReference type="EMBL" id="CP014646">
    <property type="protein sequence ID" value="AMO35530.1"/>
    <property type="molecule type" value="Genomic_DNA"/>
</dbReference>
<keyword evidence="6" id="KW-1185">Reference proteome</keyword>
<organism evidence="5 6">
    <name type="scientific">Thauera humireducens</name>
    <dbReference type="NCBI Taxonomy" id="1134435"/>
    <lineage>
        <taxon>Bacteria</taxon>
        <taxon>Pseudomonadati</taxon>
        <taxon>Pseudomonadota</taxon>
        <taxon>Betaproteobacteria</taxon>
        <taxon>Rhodocyclales</taxon>
        <taxon>Zoogloeaceae</taxon>
        <taxon>Thauera</taxon>
    </lineage>
</organism>
<proteinExistence type="predicted"/>
<dbReference type="InterPro" id="IPR036390">
    <property type="entry name" value="WH_DNA-bd_sf"/>
</dbReference>
<dbReference type="Gene3D" id="2.60.120.10">
    <property type="entry name" value="Jelly Rolls"/>
    <property type="match status" value="1"/>
</dbReference>
<dbReference type="SMART" id="SM00100">
    <property type="entry name" value="cNMP"/>
    <property type="match status" value="1"/>
</dbReference>
<dbReference type="PANTHER" id="PTHR24567:SF75">
    <property type="entry name" value="FUMARATE AND NITRATE REDUCTION REGULATORY PROTEIN"/>
    <property type="match status" value="1"/>
</dbReference>
<dbReference type="SUPFAM" id="SSF51206">
    <property type="entry name" value="cAMP-binding domain-like"/>
    <property type="match status" value="1"/>
</dbReference>
<keyword evidence="1" id="KW-0805">Transcription regulation</keyword>
<evidence type="ECO:0000259" key="4">
    <source>
        <dbReference type="PROSITE" id="PS51063"/>
    </source>
</evidence>
<dbReference type="CDD" id="cd00092">
    <property type="entry name" value="HTH_CRP"/>
    <property type="match status" value="1"/>
</dbReference>
<evidence type="ECO:0000313" key="6">
    <source>
        <dbReference type="Proteomes" id="UP000036902"/>
    </source>
</evidence>
<dbReference type="GO" id="GO:0003700">
    <property type="term" value="F:DNA-binding transcription factor activity"/>
    <property type="evidence" value="ECO:0007669"/>
    <property type="project" value="TreeGrafter"/>
</dbReference>
<dbReference type="InterPro" id="IPR012318">
    <property type="entry name" value="HTH_CRP"/>
</dbReference>
<dbReference type="InterPro" id="IPR036388">
    <property type="entry name" value="WH-like_DNA-bd_sf"/>
</dbReference>
<dbReference type="InterPro" id="IPR050397">
    <property type="entry name" value="Env_Response_Regulators"/>
</dbReference>
<evidence type="ECO:0000256" key="1">
    <source>
        <dbReference type="ARBA" id="ARBA00023015"/>
    </source>
</evidence>
<dbReference type="STRING" id="1134435.AC731_000290"/>
<dbReference type="Pfam" id="PF13545">
    <property type="entry name" value="HTH_Crp_2"/>
    <property type="match status" value="1"/>
</dbReference>
<dbReference type="AlphaFoldDB" id="A0A140ICQ5"/>
<dbReference type="SMART" id="SM00419">
    <property type="entry name" value="HTH_CRP"/>
    <property type="match status" value="1"/>
</dbReference>